<comment type="caution">
    <text evidence="1">The sequence shown here is derived from an EMBL/GenBank/DDBJ whole genome shotgun (WGS) entry which is preliminary data.</text>
</comment>
<organism evidence="1 2">
    <name type="scientific">Pannonibacter tanglangensis</name>
    <dbReference type="NCBI Taxonomy" id="2750084"/>
    <lineage>
        <taxon>Bacteria</taxon>
        <taxon>Pseudomonadati</taxon>
        <taxon>Pseudomonadota</taxon>
        <taxon>Alphaproteobacteria</taxon>
        <taxon>Hyphomicrobiales</taxon>
        <taxon>Stappiaceae</taxon>
        <taxon>Pannonibacter</taxon>
    </lineage>
</organism>
<keyword evidence="2" id="KW-1185">Reference proteome</keyword>
<dbReference type="Gene3D" id="3.20.20.190">
    <property type="entry name" value="Phosphatidylinositol (PI) phosphodiesterase"/>
    <property type="match status" value="1"/>
</dbReference>
<dbReference type="PANTHER" id="PTHR46211">
    <property type="entry name" value="GLYCEROPHOSPHORYL DIESTER PHOSPHODIESTERASE"/>
    <property type="match status" value="1"/>
</dbReference>
<dbReference type="RefSeq" id="WP_161675718.1">
    <property type="nucleotide sequence ID" value="NZ_JAABLP010000002.1"/>
</dbReference>
<dbReference type="Proteomes" id="UP000586722">
    <property type="component" value="Unassembled WGS sequence"/>
</dbReference>
<dbReference type="InterPro" id="IPR030395">
    <property type="entry name" value="GP_PDE_dom"/>
</dbReference>
<dbReference type="PROSITE" id="PS51704">
    <property type="entry name" value="GP_PDE"/>
    <property type="match status" value="1"/>
</dbReference>
<evidence type="ECO:0000313" key="1">
    <source>
        <dbReference type="EMBL" id="NBN77397.1"/>
    </source>
</evidence>
<gene>
    <name evidence="1" type="ORF">GWI72_03855</name>
</gene>
<dbReference type="PANTHER" id="PTHR46211:SF1">
    <property type="entry name" value="GLYCEROPHOSPHODIESTER PHOSPHODIESTERASE, CYTOPLASMIC"/>
    <property type="match status" value="1"/>
</dbReference>
<dbReference type="SUPFAM" id="SSF51695">
    <property type="entry name" value="PLC-like phosphodiesterases"/>
    <property type="match status" value="1"/>
</dbReference>
<accession>A0A7X5J820</accession>
<dbReference type="GO" id="GO:0008081">
    <property type="term" value="F:phosphoric diester hydrolase activity"/>
    <property type="evidence" value="ECO:0007669"/>
    <property type="project" value="InterPro"/>
</dbReference>
<reference evidence="2" key="1">
    <citation type="submission" date="2020-01" db="EMBL/GenBank/DDBJ databases">
        <authorList>
            <person name="Fang Y."/>
            <person name="Sun R."/>
            <person name="Nie L."/>
            <person name="He J."/>
            <person name="Hao L."/>
            <person name="Wang L."/>
            <person name="Su S."/>
            <person name="Lv E."/>
            <person name="Zhang Z."/>
            <person name="Xie R."/>
            <person name="Liu H."/>
        </authorList>
    </citation>
    <scope>NUCLEOTIDE SEQUENCE [LARGE SCALE GENOMIC DNA]</scope>
    <source>
        <strain evidence="2">XCT-53</strain>
    </source>
</reference>
<dbReference type="InterPro" id="IPR017946">
    <property type="entry name" value="PLC-like_Pdiesterase_TIM-brl"/>
</dbReference>
<dbReference type="Pfam" id="PF03009">
    <property type="entry name" value="GDPD"/>
    <property type="match status" value="1"/>
</dbReference>
<protein>
    <submittedName>
        <fullName evidence="1">Glycerophosphodiester phosphodiesterase</fullName>
    </submittedName>
</protein>
<evidence type="ECO:0000313" key="2">
    <source>
        <dbReference type="Proteomes" id="UP000586722"/>
    </source>
</evidence>
<name>A0A7X5J820_9HYPH</name>
<dbReference type="AlphaFoldDB" id="A0A7X5J820"/>
<sequence>MTDHSWIVARPIAHRGFHTASAGIMENSPTAVAEALARNYAIEVDLQETADGKAIVFHDDDLDRLAEGTGPVIARTADQLVGIRMKSGTDRLWLFEELLEQVAGRVTLVVEVKSLHQPDAQAAFVRRICDIVRGYKGPLVLKSFDPDMLSVMRAYAPEIPRGIVADRTPNEGEYRKLTRMDRFIMRHLLHFPRTRPHFISYHYKDLPMAGPSLLRKVFGLPIMTWTLRNPADKARALAHADQIIFEGFEADQV</sequence>
<dbReference type="EMBL" id="JAABLQ010000001">
    <property type="protein sequence ID" value="NBN77397.1"/>
    <property type="molecule type" value="Genomic_DNA"/>
</dbReference>
<proteinExistence type="predicted"/>
<dbReference type="GO" id="GO:0006629">
    <property type="term" value="P:lipid metabolic process"/>
    <property type="evidence" value="ECO:0007669"/>
    <property type="project" value="InterPro"/>
</dbReference>